<proteinExistence type="predicted"/>
<gene>
    <name evidence="1" type="ORF">OLEA9_A113479</name>
</gene>
<sequence>MWGLFALHRLELQLDGYNGDQTSPPSSLIGILLELPNGAKAFTSNQENLKVADAVNLEVKKLMVEVDVIEDAKLKQANGESKVENSNKLQRIASFALEVANGKKKKLTSQVES</sequence>
<keyword evidence="2" id="KW-1185">Reference proteome</keyword>
<organism evidence="1 2">
    <name type="scientific">Olea europaea subsp. europaea</name>
    <dbReference type="NCBI Taxonomy" id="158383"/>
    <lineage>
        <taxon>Eukaryota</taxon>
        <taxon>Viridiplantae</taxon>
        <taxon>Streptophyta</taxon>
        <taxon>Embryophyta</taxon>
        <taxon>Tracheophyta</taxon>
        <taxon>Spermatophyta</taxon>
        <taxon>Magnoliopsida</taxon>
        <taxon>eudicotyledons</taxon>
        <taxon>Gunneridae</taxon>
        <taxon>Pentapetalae</taxon>
        <taxon>asterids</taxon>
        <taxon>lamiids</taxon>
        <taxon>Lamiales</taxon>
        <taxon>Oleaceae</taxon>
        <taxon>Oleeae</taxon>
        <taxon>Olea</taxon>
    </lineage>
</organism>
<dbReference type="AlphaFoldDB" id="A0A8S0UDT9"/>
<evidence type="ECO:0000313" key="2">
    <source>
        <dbReference type="Proteomes" id="UP000594638"/>
    </source>
</evidence>
<accession>A0A8S0UDT9</accession>
<protein>
    <submittedName>
        <fullName evidence="1">Uncharacterized protein</fullName>
    </submittedName>
</protein>
<dbReference type="Gramene" id="OE9A113479T1">
    <property type="protein sequence ID" value="OE9A113479C1"/>
    <property type="gene ID" value="OE9A113479"/>
</dbReference>
<name>A0A8S0UDT9_OLEEU</name>
<comment type="caution">
    <text evidence="1">The sequence shown here is derived from an EMBL/GenBank/DDBJ whole genome shotgun (WGS) entry which is preliminary data.</text>
</comment>
<dbReference type="Proteomes" id="UP000594638">
    <property type="component" value="Unassembled WGS sequence"/>
</dbReference>
<dbReference type="EMBL" id="CACTIH010007504">
    <property type="protein sequence ID" value="CAA3014745.1"/>
    <property type="molecule type" value="Genomic_DNA"/>
</dbReference>
<evidence type="ECO:0000313" key="1">
    <source>
        <dbReference type="EMBL" id="CAA3014745.1"/>
    </source>
</evidence>
<reference evidence="1 2" key="1">
    <citation type="submission" date="2019-12" db="EMBL/GenBank/DDBJ databases">
        <authorList>
            <person name="Alioto T."/>
            <person name="Alioto T."/>
            <person name="Gomez Garrido J."/>
        </authorList>
    </citation>
    <scope>NUCLEOTIDE SEQUENCE [LARGE SCALE GENOMIC DNA]</scope>
</reference>